<evidence type="ECO:0000313" key="3">
    <source>
        <dbReference type="Proteomes" id="UP000233343"/>
    </source>
</evidence>
<keyword evidence="1" id="KW-1133">Transmembrane helix</keyword>
<organism evidence="2 3">
    <name type="scientific">Cytobacillus horneckiae</name>
    <dbReference type="NCBI Taxonomy" id="549687"/>
    <lineage>
        <taxon>Bacteria</taxon>
        <taxon>Bacillati</taxon>
        <taxon>Bacillota</taxon>
        <taxon>Bacilli</taxon>
        <taxon>Bacillales</taxon>
        <taxon>Bacillaceae</taxon>
        <taxon>Cytobacillus</taxon>
    </lineage>
</organism>
<dbReference type="Proteomes" id="UP000233343">
    <property type="component" value="Unassembled WGS sequence"/>
</dbReference>
<sequence>MGEKLGFIKILLIAVVFVIPIFLLVFKTQVDNTKLLNVSVEVQQLVSAEGGLSSKVSKVISEFEKKGLQIELKDAAGNRVNGKVDVGEDVYITYKYKGAVTSNKTTILKRKE</sequence>
<feature type="transmembrane region" description="Helical" evidence="1">
    <location>
        <begin position="6"/>
        <end position="26"/>
    </location>
</feature>
<keyword evidence="1" id="KW-0812">Transmembrane</keyword>
<dbReference type="RefSeq" id="WP_066194590.1">
    <property type="nucleotide sequence ID" value="NZ_JARSFA010000044.1"/>
</dbReference>
<evidence type="ECO:0000313" key="2">
    <source>
        <dbReference type="EMBL" id="PKG25763.1"/>
    </source>
</evidence>
<proteinExistence type="predicted"/>
<keyword evidence="3" id="KW-1185">Reference proteome</keyword>
<name>A0A2N0Z8D0_9BACI</name>
<dbReference type="AlphaFoldDB" id="A0A2N0Z8D0"/>
<comment type="caution">
    <text evidence="2">The sequence shown here is derived from an EMBL/GenBank/DDBJ whole genome shotgun (WGS) entry which is preliminary data.</text>
</comment>
<gene>
    <name evidence="2" type="ORF">CWS20_27555</name>
</gene>
<accession>A0A2N0Z8D0</accession>
<keyword evidence="1" id="KW-0472">Membrane</keyword>
<evidence type="ECO:0008006" key="4">
    <source>
        <dbReference type="Google" id="ProtNLM"/>
    </source>
</evidence>
<dbReference type="EMBL" id="PISD01000099">
    <property type="protein sequence ID" value="PKG25763.1"/>
    <property type="molecule type" value="Genomic_DNA"/>
</dbReference>
<protein>
    <recommendedName>
        <fullName evidence="4">DUF4320 domain-containing protein</fullName>
    </recommendedName>
</protein>
<evidence type="ECO:0000256" key="1">
    <source>
        <dbReference type="SAM" id="Phobius"/>
    </source>
</evidence>
<reference evidence="2 3" key="1">
    <citation type="journal article" date="2010" name="Int. J. Syst. Evol. Microbiol.">
        <title>Bacillus horneckiae sp. nov., isolated from a spacecraft-assembly clean room.</title>
        <authorList>
            <person name="Vaishampayan P."/>
            <person name="Probst A."/>
            <person name="Krishnamurthi S."/>
            <person name="Ghosh S."/>
            <person name="Osman S."/>
            <person name="McDowall A."/>
            <person name="Ruckmani A."/>
            <person name="Mayilraj S."/>
            <person name="Venkateswaran K."/>
        </authorList>
    </citation>
    <scope>NUCLEOTIDE SEQUENCE [LARGE SCALE GENOMIC DNA]</scope>
    <source>
        <strain evidence="3">1PO1SC</strain>
    </source>
</reference>